<dbReference type="AlphaFoldDB" id="A0A182W0U6"/>
<feature type="region of interest" description="Disordered" evidence="1">
    <location>
        <begin position="221"/>
        <end position="246"/>
    </location>
</feature>
<sequence length="624" mass="71018">MFGRKQRHQQTKEQMRDEESFTPSAEDETNVDHALDALRAGFKELYEEIDYLGEQATLTVQSITRHDADVLQKSDIEDLIVYARKFVRETKKTIVSFDEHGVQCEPAKQSNKKVSTPKAWLQPEPEKCTVRAGRWESPFRDQRAITVTQDIPLNVSNELSDQAEQLNNKVTVATAPEVRSIGTNVNFVSQRTVTKKTNVPRFVQPTIARAAKCTSAVELRPRPAVKPRAPPSTAPAVTSCKQGKPTGRTFSDDQFKLLFERFIQMQAAKNSTQAPQTVSQDTPTIIPEQVIQATISNEQNDELAVSIEGRWDLNLKVQQTGNIAILDEKEKPCDEHPNRNVLYVELKRGPTRNMKENILNEKQLTVTNDTKKDDASELSKLRQDKEDPCILSEMDFSESDSKTTNDQKRIPCELPQIRIPRSARKVIRQSNTPNKYLDPFVNKNRRKAPSKKDSEVLFDAFDDDSSTSTDYDFGEDEFEEEDVRLLLNLKDNENKTVHPTVDIKSPNTEHVKKLPTSVQCQRSFLEVSSIPALQSPPELSRGNESSESEHETASNGHSSRHFLNNLRIWKSALEAQSQNMKITNELTENLDFLKDNIEKIAQESTKVAQITKRWRYNRIGDAQW</sequence>
<keyword evidence="3" id="KW-1185">Reference proteome</keyword>
<feature type="compositionally biased region" description="Basic and acidic residues" evidence="1">
    <location>
        <begin position="10"/>
        <end position="19"/>
    </location>
</feature>
<protein>
    <submittedName>
        <fullName evidence="2">Uncharacterized protein</fullName>
    </submittedName>
</protein>
<feature type="region of interest" description="Disordered" evidence="1">
    <location>
        <begin position="1"/>
        <end position="30"/>
    </location>
</feature>
<accession>A0A182W0U6</accession>
<name>A0A182W0U6_9DIPT</name>
<dbReference type="EnsemblMetazoa" id="AMIN003955-RA">
    <property type="protein sequence ID" value="AMIN003955-PA"/>
    <property type="gene ID" value="AMIN003955"/>
</dbReference>
<proteinExistence type="predicted"/>
<dbReference type="VEuPathDB" id="VectorBase:AMIN003955"/>
<dbReference type="Proteomes" id="UP000075920">
    <property type="component" value="Unassembled WGS sequence"/>
</dbReference>
<evidence type="ECO:0000256" key="1">
    <source>
        <dbReference type="SAM" id="MobiDB-lite"/>
    </source>
</evidence>
<feature type="region of interest" description="Disordered" evidence="1">
    <location>
        <begin position="531"/>
        <end position="558"/>
    </location>
</feature>
<organism evidence="2 3">
    <name type="scientific">Anopheles minimus</name>
    <dbReference type="NCBI Taxonomy" id="112268"/>
    <lineage>
        <taxon>Eukaryota</taxon>
        <taxon>Metazoa</taxon>
        <taxon>Ecdysozoa</taxon>
        <taxon>Arthropoda</taxon>
        <taxon>Hexapoda</taxon>
        <taxon>Insecta</taxon>
        <taxon>Pterygota</taxon>
        <taxon>Neoptera</taxon>
        <taxon>Endopterygota</taxon>
        <taxon>Diptera</taxon>
        <taxon>Nematocera</taxon>
        <taxon>Culicoidea</taxon>
        <taxon>Culicidae</taxon>
        <taxon>Anophelinae</taxon>
        <taxon>Anopheles</taxon>
    </lineage>
</organism>
<reference evidence="3" key="1">
    <citation type="submission" date="2013-03" db="EMBL/GenBank/DDBJ databases">
        <title>The Genome Sequence of Anopheles minimus MINIMUS1.</title>
        <authorList>
            <consortium name="The Broad Institute Genomics Platform"/>
            <person name="Neafsey D.E."/>
            <person name="Walton C."/>
            <person name="Walker B."/>
            <person name="Young S.K."/>
            <person name="Zeng Q."/>
            <person name="Gargeya S."/>
            <person name="Fitzgerald M."/>
            <person name="Haas B."/>
            <person name="Abouelleil A."/>
            <person name="Allen A.W."/>
            <person name="Alvarado L."/>
            <person name="Arachchi H.M."/>
            <person name="Berlin A.M."/>
            <person name="Chapman S.B."/>
            <person name="Gainer-Dewar J."/>
            <person name="Goldberg J."/>
            <person name="Griggs A."/>
            <person name="Gujja S."/>
            <person name="Hansen M."/>
            <person name="Howarth C."/>
            <person name="Imamovic A."/>
            <person name="Ireland A."/>
            <person name="Larimer J."/>
            <person name="McCowan C."/>
            <person name="Murphy C."/>
            <person name="Pearson M."/>
            <person name="Poon T.W."/>
            <person name="Priest M."/>
            <person name="Roberts A."/>
            <person name="Saif S."/>
            <person name="Shea T."/>
            <person name="Sisk P."/>
            <person name="Sykes S."/>
            <person name="Wortman J."/>
            <person name="Nusbaum C."/>
            <person name="Birren B."/>
        </authorList>
    </citation>
    <scope>NUCLEOTIDE SEQUENCE [LARGE SCALE GENOMIC DNA]</scope>
    <source>
        <strain evidence="3">MINIMUS1</strain>
    </source>
</reference>
<reference evidence="2" key="2">
    <citation type="submission" date="2020-05" db="UniProtKB">
        <authorList>
            <consortium name="EnsemblMetazoa"/>
        </authorList>
    </citation>
    <scope>IDENTIFICATION</scope>
    <source>
        <strain evidence="2">MINIMUS1</strain>
    </source>
</reference>
<evidence type="ECO:0000313" key="2">
    <source>
        <dbReference type="EnsemblMetazoa" id="AMIN003955-PA"/>
    </source>
</evidence>
<evidence type="ECO:0000313" key="3">
    <source>
        <dbReference type="Proteomes" id="UP000075920"/>
    </source>
</evidence>